<feature type="transmembrane region" description="Helical" evidence="5">
    <location>
        <begin position="238"/>
        <end position="257"/>
    </location>
</feature>
<evidence type="ECO:0000256" key="5">
    <source>
        <dbReference type="SAM" id="Phobius"/>
    </source>
</evidence>
<feature type="transmembrane region" description="Helical" evidence="5">
    <location>
        <begin position="111"/>
        <end position="133"/>
    </location>
</feature>
<sequence>MSFFFICIYLFFLIIRPQDWALPMLEVFRPVLLTQALAIGFCALEVMGKTLKMPDKRNPWWILMGGLFFSVAMSHLANTYLSGFVSSVTDFGKIFITFVVLWINLNTVKRLELFTLFLVLMCCFISVNCILQIQTGTGFGGSEPLIRPIPGSDEFVYQAHYFGIFSDPNDTAQLLTLALPLTVFVLIRYSNFLLRIAAMIVLITIVWAIFTTESRGGFLSLVVTAGVAFRKMMSVKQFAFCCFCGVFLITIFLPSRFSGGLMDDSMRERVNFWGEANYAFIHKPVFGVGYGMITDYIPKNRSVHNSYVHAYSELGTFGYIFWFSCLAFAFISLWQMAELKTESTEDRHLSLWLKCLVPGLAGMYLSGYFLSRTYQLPFFVIFAMCAACYTLVARQTGVRPLNDYCLIGERKWWIWPCLSVTSMVFIYLSIRVMNSMG</sequence>
<feature type="transmembrane region" description="Helical" evidence="5">
    <location>
        <begin position="60"/>
        <end position="77"/>
    </location>
</feature>
<feature type="transmembrane region" description="Helical" evidence="5">
    <location>
        <begin position="83"/>
        <end position="104"/>
    </location>
</feature>
<dbReference type="PANTHER" id="PTHR37422:SF13">
    <property type="entry name" value="LIPOPOLYSACCHARIDE BIOSYNTHESIS PROTEIN PA4999-RELATED"/>
    <property type="match status" value="1"/>
</dbReference>
<reference evidence="7 8" key="1">
    <citation type="submission" date="2023-04" db="EMBL/GenBank/DDBJ databases">
        <title>A novel bacteria isolated from coastal sediment.</title>
        <authorList>
            <person name="Liu X.-J."/>
            <person name="Du Z.-J."/>
        </authorList>
    </citation>
    <scope>NUCLEOTIDE SEQUENCE [LARGE SCALE GENOMIC DNA]</scope>
    <source>
        <strain evidence="7 8">SDUM461003</strain>
    </source>
</reference>
<dbReference type="EMBL" id="JARXHW010000033">
    <property type="protein sequence ID" value="MDQ8208528.1"/>
    <property type="molecule type" value="Genomic_DNA"/>
</dbReference>
<gene>
    <name evidence="7" type="ORF">QEH52_13470</name>
</gene>
<comment type="subcellular location">
    <subcellularLocation>
        <location evidence="1">Membrane</location>
        <topology evidence="1">Multi-pass membrane protein</topology>
    </subcellularLocation>
</comment>
<evidence type="ECO:0000313" key="7">
    <source>
        <dbReference type="EMBL" id="MDQ8208528.1"/>
    </source>
</evidence>
<dbReference type="InterPro" id="IPR051533">
    <property type="entry name" value="WaaL-like"/>
</dbReference>
<evidence type="ECO:0000256" key="4">
    <source>
        <dbReference type="ARBA" id="ARBA00023136"/>
    </source>
</evidence>
<feature type="domain" description="O-antigen ligase-related" evidence="6">
    <location>
        <begin position="201"/>
        <end position="323"/>
    </location>
</feature>
<evidence type="ECO:0000313" key="8">
    <source>
        <dbReference type="Proteomes" id="UP001225316"/>
    </source>
</evidence>
<keyword evidence="3 5" id="KW-1133">Transmembrane helix</keyword>
<feature type="transmembrane region" description="Helical" evidence="5">
    <location>
        <begin position="412"/>
        <end position="430"/>
    </location>
</feature>
<name>A0ABU1AWJ3_9BACT</name>
<protein>
    <recommendedName>
        <fullName evidence="6">O-antigen ligase-related domain-containing protein</fullName>
    </recommendedName>
</protein>
<evidence type="ECO:0000256" key="1">
    <source>
        <dbReference type="ARBA" id="ARBA00004141"/>
    </source>
</evidence>
<proteinExistence type="predicted"/>
<dbReference type="RefSeq" id="WP_308951146.1">
    <property type="nucleotide sequence ID" value="NZ_JARXHW010000033.1"/>
</dbReference>
<organism evidence="7 8">
    <name type="scientific">Thalassobacterium maritimum</name>
    <dbReference type="NCBI Taxonomy" id="3041265"/>
    <lineage>
        <taxon>Bacteria</taxon>
        <taxon>Pseudomonadati</taxon>
        <taxon>Verrucomicrobiota</taxon>
        <taxon>Opitutia</taxon>
        <taxon>Puniceicoccales</taxon>
        <taxon>Coraliomargaritaceae</taxon>
        <taxon>Thalassobacterium</taxon>
    </lineage>
</organism>
<feature type="transmembrane region" description="Helical" evidence="5">
    <location>
        <begin position="192"/>
        <end position="210"/>
    </location>
</feature>
<keyword evidence="2 5" id="KW-0812">Transmembrane</keyword>
<accession>A0ABU1AWJ3</accession>
<evidence type="ECO:0000256" key="3">
    <source>
        <dbReference type="ARBA" id="ARBA00022989"/>
    </source>
</evidence>
<feature type="transmembrane region" description="Helical" evidence="5">
    <location>
        <begin position="349"/>
        <end position="370"/>
    </location>
</feature>
<dbReference type="InterPro" id="IPR007016">
    <property type="entry name" value="O-antigen_ligase-rel_domated"/>
</dbReference>
<comment type="caution">
    <text evidence="7">The sequence shown here is derived from an EMBL/GenBank/DDBJ whole genome shotgun (WGS) entry which is preliminary data.</text>
</comment>
<feature type="transmembrane region" description="Helical" evidence="5">
    <location>
        <begin position="27"/>
        <end position="48"/>
    </location>
</feature>
<evidence type="ECO:0000259" key="6">
    <source>
        <dbReference type="Pfam" id="PF04932"/>
    </source>
</evidence>
<keyword evidence="4 5" id="KW-0472">Membrane</keyword>
<dbReference type="Proteomes" id="UP001225316">
    <property type="component" value="Unassembled WGS sequence"/>
</dbReference>
<feature type="transmembrane region" description="Helical" evidence="5">
    <location>
        <begin position="376"/>
        <end position="392"/>
    </location>
</feature>
<dbReference type="Pfam" id="PF04932">
    <property type="entry name" value="Wzy_C"/>
    <property type="match status" value="1"/>
</dbReference>
<keyword evidence="8" id="KW-1185">Reference proteome</keyword>
<dbReference type="PANTHER" id="PTHR37422">
    <property type="entry name" value="TEICHURONIC ACID BIOSYNTHESIS PROTEIN TUAE"/>
    <property type="match status" value="1"/>
</dbReference>
<feature type="transmembrane region" description="Helical" evidence="5">
    <location>
        <begin position="319"/>
        <end position="337"/>
    </location>
</feature>
<evidence type="ECO:0000256" key="2">
    <source>
        <dbReference type="ARBA" id="ARBA00022692"/>
    </source>
</evidence>
<feature type="transmembrane region" description="Helical" evidence="5">
    <location>
        <begin position="171"/>
        <end position="187"/>
    </location>
</feature>